<dbReference type="AlphaFoldDB" id="A0A433QDT2"/>
<comment type="caution">
    <text evidence="4">The sequence shown here is derived from an EMBL/GenBank/DDBJ whole genome shotgun (WGS) entry which is preliminary data.</text>
</comment>
<evidence type="ECO:0000256" key="2">
    <source>
        <dbReference type="ARBA" id="ARBA00022737"/>
    </source>
</evidence>
<dbReference type="Pfam" id="PF02815">
    <property type="entry name" value="MIR"/>
    <property type="match status" value="1"/>
</dbReference>
<dbReference type="Proteomes" id="UP000274822">
    <property type="component" value="Unassembled WGS sequence"/>
</dbReference>
<dbReference type="PROSITE" id="PS50919">
    <property type="entry name" value="MIR"/>
    <property type="match status" value="2"/>
</dbReference>
<evidence type="ECO:0000313" key="4">
    <source>
        <dbReference type="EMBL" id="RUS27938.1"/>
    </source>
</evidence>
<feature type="domain" description="MIR" evidence="3">
    <location>
        <begin position="87"/>
        <end position="143"/>
    </location>
</feature>
<dbReference type="SMART" id="SM00472">
    <property type="entry name" value="MIR"/>
    <property type="match status" value="3"/>
</dbReference>
<dbReference type="InterPro" id="IPR016093">
    <property type="entry name" value="MIR_motif"/>
</dbReference>
<dbReference type="PANTHER" id="PTHR46809">
    <property type="entry name" value="STROMAL CELL-DERIVED FACTOR 2-LIKE PROTEIN"/>
    <property type="match status" value="1"/>
</dbReference>
<dbReference type="EMBL" id="RBNJ01007461">
    <property type="protein sequence ID" value="RUS27938.1"/>
    <property type="molecule type" value="Genomic_DNA"/>
</dbReference>
<reference evidence="4 5" key="1">
    <citation type="journal article" date="2018" name="New Phytol.">
        <title>Phylogenomics of Endogonaceae and evolution of mycorrhizas within Mucoromycota.</title>
        <authorList>
            <person name="Chang Y."/>
            <person name="Desiro A."/>
            <person name="Na H."/>
            <person name="Sandor L."/>
            <person name="Lipzen A."/>
            <person name="Clum A."/>
            <person name="Barry K."/>
            <person name="Grigoriev I.V."/>
            <person name="Martin F.M."/>
            <person name="Stajich J.E."/>
            <person name="Smith M.E."/>
            <person name="Bonito G."/>
            <person name="Spatafora J.W."/>
        </authorList>
    </citation>
    <scope>NUCLEOTIDE SEQUENCE [LARGE SCALE GENOMIC DNA]</scope>
    <source>
        <strain evidence="4 5">AD002</strain>
    </source>
</reference>
<accession>A0A433QDT2</accession>
<dbReference type="CDD" id="cd23263">
    <property type="entry name" value="beta-trefoil_MIR"/>
    <property type="match status" value="1"/>
</dbReference>
<keyword evidence="1" id="KW-0732">Signal</keyword>
<keyword evidence="5" id="KW-1185">Reference proteome</keyword>
<dbReference type="InterPro" id="IPR036300">
    <property type="entry name" value="MIR_dom_sf"/>
</dbReference>
<dbReference type="PANTHER" id="PTHR46809:SF2">
    <property type="entry name" value="GH21273P"/>
    <property type="match status" value="1"/>
</dbReference>
<evidence type="ECO:0000256" key="1">
    <source>
        <dbReference type="ARBA" id="ARBA00022729"/>
    </source>
</evidence>
<dbReference type="Gene3D" id="2.80.10.50">
    <property type="match status" value="2"/>
</dbReference>
<proteinExistence type="predicted"/>
<organism evidence="4 5">
    <name type="scientific">Jimgerdemannia flammicorona</name>
    <dbReference type="NCBI Taxonomy" id="994334"/>
    <lineage>
        <taxon>Eukaryota</taxon>
        <taxon>Fungi</taxon>
        <taxon>Fungi incertae sedis</taxon>
        <taxon>Mucoromycota</taxon>
        <taxon>Mucoromycotina</taxon>
        <taxon>Endogonomycetes</taxon>
        <taxon>Endogonales</taxon>
        <taxon>Endogonaceae</taxon>
        <taxon>Jimgerdemannia</taxon>
    </lineage>
</organism>
<evidence type="ECO:0000259" key="3">
    <source>
        <dbReference type="PROSITE" id="PS50919"/>
    </source>
</evidence>
<dbReference type="SUPFAM" id="SSF82109">
    <property type="entry name" value="MIR domain"/>
    <property type="match status" value="1"/>
</dbReference>
<name>A0A433QDT2_9FUNG</name>
<gene>
    <name evidence="4" type="ORF">BC938DRAFT_482548</name>
</gene>
<sequence>MSIKPTPTPVAHLFPSFPSHTADNPIVKIGTKLALKHVPTGRFLHTDSGHYTSPGSGQVLVYAHRWTPEPDDFWQVLPANGDVLPPGVPVKYGQTIRLRHVNTKRHLHSHHGFQVAVSKQQEVTAFGSPFDSDTNDHWIVHRWGTGASGAHDGEWNSFDIIVLTHKPSQASLHSHDISIANDVQEVTVFGQGGEENDKWAVHFQ</sequence>
<protein>
    <submittedName>
        <fullName evidence="4">MIR motif-containing protein</fullName>
    </submittedName>
</protein>
<evidence type="ECO:0000313" key="5">
    <source>
        <dbReference type="Proteomes" id="UP000274822"/>
    </source>
</evidence>
<keyword evidence="2" id="KW-0677">Repeat</keyword>
<feature type="domain" description="MIR" evidence="3">
    <location>
        <begin position="24"/>
        <end position="79"/>
    </location>
</feature>